<keyword evidence="3" id="KW-1185">Reference proteome</keyword>
<comment type="caution">
    <text evidence="2">The sequence shown here is derived from an EMBL/GenBank/DDBJ whole genome shotgun (WGS) entry which is preliminary data.</text>
</comment>
<dbReference type="AlphaFoldDB" id="A0A2N4UNK6"/>
<dbReference type="NCBIfam" id="TIGR02761">
    <property type="entry name" value="TraE_TIGR"/>
    <property type="match status" value="1"/>
</dbReference>
<name>A0A2N4UNK6_9GAMM</name>
<reference evidence="2 3" key="1">
    <citation type="journal article" date="2018" name="Syst. Appl. Microbiol.">
        <title>Photobacterium carnosum sp. nov., isolated from spoiled modified atmosphere packaged poultry meat.</title>
        <authorList>
            <person name="Hilgarth M."/>
            <person name="Fuertes S."/>
            <person name="Ehrmann M."/>
            <person name="Vogel R.F."/>
        </authorList>
    </citation>
    <scope>NUCLEOTIDE SEQUENCE [LARGE SCALE GENOMIC DNA]</scope>
    <source>
        <strain evidence="2 3">TMW 2.2021</strain>
    </source>
</reference>
<keyword evidence="1" id="KW-0812">Transmembrane</keyword>
<evidence type="ECO:0000313" key="2">
    <source>
        <dbReference type="EMBL" id="PLC56607.1"/>
    </source>
</evidence>
<evidence type="ECO:0000256" key="1">
    <source>
        <dbReference type="SAM" id="Phobius"/>
    </source>
</evidence>
<dbReference type="Pfam" id="PF05309">
    <property type="entry name" value="TraE"/>
    <property type="match status" value="1"/>
</dbReference>
<keyword evidence="1" id="KW-1133">Transmembrane helix</keyword>
<evidence type="ECO:0000313" key="3">
    <source>
        <dbReference type="Proteomes" id="UP000234420"/>
    </source>
</evidence>
<dbReference type="InterPro" id="IPR007973">
    <property type="entry name" value="Pilus_assembly_TraE"/>
</dbReference>
<organism evidence="2 3">
    <name type="scientific">Photobacterium carnosum</name>
    <dbReference type="NCBI Taxonomy" id="2023717"/>
    <lineage>
        <taxon>Bacteria</taxon>
        <taxon>Pseudomonadati</taxon>
        <taxon>Pseudomonadota</taxon>
        <taxon>Gammaproteobacteria</taxon>
        <taxon>Vibrionales</taxon>
        <taxon>Vibrionaceae</taxon>
        <taxon>Photobacterium</taxon>
    </lineage>
</organism>
<dbReference type="EMBL" id="NPIB01000027">
    <property type="protein sequence ID" value="PLC56607.1"/>
    <property type="molecule type" value="Genomic_DNA"/>
</dbReference>
<gene>
    <name evidence="2" type="primary">traE</name>
    <name evidence="2" type="ORF">CIK00_17445</name>
</gene>
<dbReference type="RefSeq" id="WP_101769927.1">
    <property type="nucleotide sequence ID" value="NZ_BPPU01000005.1"/>
</dbReference>
<feature type="transmembrane region" description="Helical" evidence="1">
    <location>
        <begin position="20"/>
        <end position="43"/>
    </location>
</feature>
<protein>
    <submittedName>
        <fullName evidence="2">Type IV conjugative transfer system protein TraE</fullName>
    </submittedName>
</protein>
<dbReference type="Proteomes" id="UP000234420">
    <property type="component" value="Unassembled WGS sequence"/>
</dbReference>
<sequence length="187" mass="20655">MRAENRRDALSIAHLLNKALLIGFFSCLMVVMVLGSALAYVAFNQPRTLVPPTISTEFTVSNQSVSDSYLNLMAEYVLYLKFNVTPDNVGRNYQQILNYVSSKDYHLMQPTLLAEAKEIKAQKISSTFFPKEVEIAANDLTVKVTGTLQKYVGSRALAPETATYIVQFSYPAGSIELSSIAKVSPTT</sequence>
<keyword evidence="1" id="KW-0472">Membrane</keyword>
<accession>A0A2N4UNK6</accession>
<proteinExistence type="predicted"/>